<sequence length="431" mass="47929">MTVNIIVDANIVLHYRRIDEIDWPGLVRFSPCNIVIVPALMTELERKKATASSPVIRKRAGKAIEFLVGKMDETDPIALRPSCTLVFHDNEPTIDFAANRLSPDVDDDRYIASSLEIAAETNASTYIASGDGGLKLKLRSRPVNILTLPDELRLADEVDPETQELRKAKQELEQIKTSRPKPVVGFNGAEKLRLEFPDLIIPKLPTLEQEKRKFPLKEPSPPKPQVVNAFPKLTSGIDIANLSGLSGLSLDRQNEARLRYYAAYEQYLADMEHYLDRICRIEEVEFYLWNDGLVAAHNIEVTIRAPEGTHWISRRDLPKAPKKPEVPGTTSSWLGPNLSPLASLNHDIPHFYDGSVSISDSGQEVNSSCKVLKPKCGLTLDKATIEVLDRRLIGGSKIFKASLSYSEGVPIEFELPFELASIGTIDHTSSG</sequence>
<evidence type="ECO:0000313" key="4">
    <source>
        <dbReference type="Proteomes" id="UP000548685"/>
    </source>
</evidence>
<dbReference type="Proteomes" id="UP000548685">
    <property type="component" value="Unassembled WGS sequence"/>
</dbReference>
<evidence type="ECO:0000313" key="1">
    <source>
        <dbReference type="EMBL" id="MBB3775015.1"/>
    </source>
</evidence>
<name>A0A6I4UIM0_9SPHN</name>
<evidence type="ECO:0000313" key="2">
    <source>
        <dbReference type="EMBL" id="MXP37355.1"/>
    </source>
</evidence>
<proteinExistence type="predicted"/>
<accession>A0A6I4UIM0</accession>
<organism evidence="2 3">
    <name type="scientific">Erythrobacter ramosus</name>
    <dbReference type="NCBI Taxonomy" id="35811"/>
    <lineage>
        <taxon>Bacteria</taxon>
        <taxon>Pseudomonadati</taxon>
        <taxon>Pseudomonadota</taxon>
        <taxon>Alphaproteobacteria</taxon>
        <taxon>Sphingomonadales</taxon>
        <taxon>Erythrobacteraceae</taxon>
        <taxon>Erythrobacter/Porphyrobacter group</taxon>
        <taxon>Erythrobacter</taxon>
    </lineage>
</organism>
<dbReference type="AlphaFoldDB" id="A0A6I4UIM0"/>
<evidence type="ECO:0008006" key="5">
    <source>
        <dbReference type="Google" id="ProtNLM"/>
    </source>
</evidence>
<reference evidence="1 4" key="2">
    <citation type="submission" date="2020-08" db="EMBL/GenBank/DDBJ databases">
        <title>Genomic Encyclopedia of Type Strains, Phase IV (KMG-IV): sequencing the most valuable type-strain genomes for metagenomic binning, comparative biology and taxonomic classification.</title>
        <authorList>
            <person name="Goeker M."/>
        </authorList>
    </citation>
    <scope>NUCLEOTIDE SEQUENCE [LARGE SCALE GENOMIC DNA]</scope>
    <source>
        <strain evidence="1 4">DSM 8510</strain>
    </source>
</reference>
<dbReference type="RefSeq" id="WP_160759497.1">
    <property type="nucleotide sequence ID" value="NZ_BAAADZ010000002.1"/>
</dbReference>
<dbReference type="EMBL" id="WTYB01000001">
    <property type="protein sequence ID" value="MXP37355.1"/>
    <property type="molecule type" value="Genomic_DNA"/>
</dbReference>
<protein>
    <recommendedName>
        <fullName evidence="5">PIN domain-containing protein</fullName>
    </recommendedName>
</protein>
<comment type="caution">
    <text evidence="2">The sequence shown here is derived from an EMBL/GenBank/DDBJ whole genome shotgun (WGS) entry which is preliminary data.</text>
</comment>
<dbReference type="OrthoDB" id="7593234at2"/>
<reference evidence="2 3" key="1">
    <citation type="submission" date="2019-12" db="EMBL/GenBank/DDBJ databases">
        <title>Genomic-based taxomic classification of the family Erythrobacteraceae.</title>
        <authorList>
            <person name="Xu L."/>
        </authorList>
    </citation>
    <scope>NUCLEOTIDE SEQUENCE [LARGE SCALE GENOMIC DNA]</scope>
    <source>
        <strain evidence="2 3">JCM 10282</strain>
    </source>
</reference>
<dbReference type="Proteomes" id="UP000430021">
    <property type="component" value="Unassembled WGS sequence"/>
</dbReference>
<gene>
    <name evidence="1" type="ORF">FHS52_000958</name>
    <name evidence="2" type="ORF">GRI59_01850</name>
</gene>
<dbReference type="EMBL" id="JACICE010000001">
    <property type="protein sequence ID" value="MBB3775015.1"/>
    <property type="molecule type" value="Genomic_DNA"/>
</dbReference>
<evidence type="ECO:0000313" key="3">
    <source>
        <dbReference type="Proteomes" id="UP000430021"/>
    </source>
</evidence>
<keyword evidence="4" id="KW-1185">Reference proteome</keyword>